<evidence type="ECO:0000313" key="4">
    <source>
        <dbReference type="Proteomes" id="UP001244787"/>
    </source>
</evidence>
<keyword evidence="1" id="KW-0732">Signal</keyword>
<organism evidence="3 4">
    <name type="scientific">Aequorivita aurantiaca</name>
    <dbReference type="NCBI Taxonomy" id="3053356"/>
    <lineage>
        <taxon>Bacteria</taxon>
        <taxon>Pseudomonadati</taxon>
        <taxon>Bacteroidota</taxon>
        <taxon>Flavobacteriia</taxon>
        <taxon>Flavobacteriales</taxon>
        <taxon>Flavobacteriaceae</taxon>
        <taxon>Aequorivita</taxon>
    </lineage>
</organism>
<dbReference type="Gene3D" id="2.60.120.1130">
    <property type="match status" value="1"/>
</dbReference>
<keyword evidence="4" id="KW-1185">Reference proteome</keyword>
<feature type="chain" id="PRO_5045919007" evidence="1">
    <location>
        <begin position="19"/>
        <end position="632"/>
    </location>
</feature>
<protein>
    <submittedName>
        <fullName evidence="3">DUF3857 domain-containing protein</fullName>
    </submittedName>
</protein>
<comment type="caution">
    <text evidence="3">The sequence shown here is derived from an EMBL/GenBank/DDBJ whole genome shotgun (WGS) entry which is preliminary data.</text>
</comment>
<reference evidence="3 4" key="1">
    <citation type="submission" date="2023-06" db="EMBL/GenBank/DDBJ databases">
        <authorList>
            <person name="Ye Y.-Q."/>
            <person name="Du Z.-J."/>
        </authorList>
    </citation>
    <scope>NUCLEOTIDE SEQUENCE [LARGE SCALE GENOMIC DNA]</scope>
    <source>
        <strain evidence="3 4">SDUM287046</strain>
    </source>
</reference>
<dbReference type="SUPFAM" id="SSF54001">
    <property type="entry name" value="Cysteine proteinases"/>
    <property type="match status" value="1"/>
</dbReference>
<dbReference type="RefSeq" id="WP_290254442.1">
    <property type="nucleotide sequence ID" value="NZ_JAUGQQ010000004.1"/>
</dbReference>
<feature type="signal peptide" evidence="1">
    <location>
        <begin position="1"/>
        <end position="18"/>
    </location>
</feature>
<dbReference type="InterPro" id="IPR024618">
    <property type="entry name" value="DUF3857"/>
</dbReference>
<feature type="domain" description="DUF3857" evidence="2">
    <location>
        <begin position="51"/>
        <end position="210"/>
    </location>
</feature>
<accession>A0ABT8DK73</accession>
<sequence length="632" mass="72507">MKKVFCFALFICTTVIFAQDYSIASINKELIEYSNSILIDELVEIDVTDIGKMKQKTHRVIAVLNKLGDQDPNLYEFYDANSRVKNVEVRIYNAVGKELEHFKKKDFIDVSRTGISIYSDDRMLYLNYTPTTYPYIVVYDSETESGDSAFINPWFPMGGYAESVQKSVFKIKFDPANKPRYRAQNLEKFNISVSENLDEIIFSASDLKAIQREERSPSTSTIFPAVYLALEKFKMKNLVGSGKDWQQFGSWVDKTLLFDLGELPEGTLARIKSLVANETTNEGKARKIYQFVQDKVRYVSIQIGIGGWKPMLASEVDKLSYGDCKALTNYTRALLQAVDVPSYYTLVNAGDNKIALNKDFPLPWFNHAILAIPDGEEFTWLECTSQDAPFGYIANFTDDRDVLIVTPEGGKIAHTQVYKTEQNTQESFSTVIVDPKGNAVANFQSVSQGWQYDDKYFLPKKKEDEVDQNYKDRWSYINGFTINDFTFENDREKIVFTEKLSLNIPNYANPVGNDFLFCANIFNQNKYIPPRIENRKQNLYISHGFVDVDTVEVQLPKNLVVDALPNASLLETKFGKYEIGFSLNAENNLIYTRKLIMNKGEYPPAEYENYRDFLRSIARLDRSKILLKQNIQ</sequence>
<dbReference type="Gene3D" id="3.10.620.30">
    <property type="match status" value="1"/>
</dbReference>
<dbReference type="Gene3D" id="2.60.40.3140">
    <property type="match status" value="1"/>
</dbReference>
<evidence type="ECO:0000259" key="2">
    <source>
        <dbReference type="Pfam" id="PF12969"/>
    </source>
</evidence>
<gene>
    <name evidence="3" type="ORF">QRD02_08170</name>
</gene>
<dbReference type="InterPro" id="IPR038765">
    <property type="entry name" value="Papain-like_cys_pep_sf"/>
</dbReference>
<dbReference type="EMBL" id="JAUGQQ010000004">
    <property type="protein sequence ID" value="MDN3724356.1"/>
    <property type="molecule type" value="Genomic_DNA"/>
</dbReference>
<evidence type="ECO:0000256" key="1">
    <source>
        <dbReference type="SAM" id="SignalP"/>
    </source>
</evidence>
<name>A0ABT8DK73_9FLAO</name>
<dbReference type="Proteomes" id="UP001244787">
    <property type="component" value="Unassembled WGS sequence"/>
</dbReference>
<evidence type="ECO:0000313" key="3">
    <source>
        <dbReference type="EMBL" id="MDN3724356.1"/>
    </source>
</evidence>
<proteinExistence type="predicted"/>
<dbReference type="Pfam" id="PF12969">
    <property type="entry name" value="DUF3857"/>
    <property type="match status" value="1"/>
</dbReference>